<evidence type="ECO:0000313" key="1">
    <source>
        <dbReference type="EMBL" id="AZR72530.1"/>
    </source>
</evidence>
<dbReference type="EMBL" id="CP016379">
    <property type="protein sequence ID" value="AZR72530.1"/>
    <property type="molecule type" value="Genomic_DNA"/>
</dbReference>
<reference evidence="1 2" key="1">
    <citation type="submission" date="2016-07" db="EMBL/GenBank/DDBJ databases">
        <title>Genome and transcriptome analysis of iron-reducing fermentative bacteria Anoxybacter fermentans.</title>
        <authorList>
            <person name="Zeng X."/>
            <person name="Shao Z."/>
        </authorList>
    </citation>
    <scope>NUCLEOTIDE SEQUENCE [LARGE SCALE GENOMIC DNA]</scope>
    <source>
        <strain evidence="1 2">DY22613</strain>
    </source>
</reference>
<protein>
    <submittedName>
        <fullName evidence="1">Uncharacterized protein</fullName>
    </submittedName>
</protein>
<accession>A0A3S9SWC0</accession>
<dbReference type="OrthoDB" id="9948758at2"/>
<gene>
    <name evidence="1" type="ORF">BBF96_03510</name>
</gene>
<evidence type="ECO:0000313" key="2">
    <source>
        <dbReference type="Proteomes" id="UP000267250"/>
    </source>
</evidence>
<dbReference type="AlphaFoldDB" id="A0A3S9SWC0"/>
<proteinExistence type="predicted"/>
<keyword evidence="2" id="KW-1185">Reference proteome</keyword>
<dbReference type="RefSeq" id="WP_127015859.1">
    <property type="nucleotide sequence ID" value="NZ_CP016379.1"/>
</dbReference>
<dbReference type="KEGG" id="aft:BBF96_03510"/>
<name>A0A3S9SWC0_9FIRM</name>
<dbReference type="Proteomes" id="UP000267250">
    <property type="component" value="Chromosome"/>
</dbReference>
<sequence>MNVLLKCVANKLIELTRILDVNHIKPISQINDLKNDKTWKYAITLEFDNNQPYKKRKGKYETLIFVNCYARNITNPDMAVLAFVNEVIGLLDEADFSNEDIKIYAVKYRACYPQPEKNSLLDAWQSFAAFLVRWTMK</sequence>
<organism evidence="1 2">
    <name type="scientific">Anoxybacter fermentans</name>
    <dbReference type="NCBI Taxonomy" id="1323375"/>
    <lineage>
        <taxon>Bacteria</taxon>
        <taxon>Bacillati</taxon>
        <taxon>Bacillota</taxon>
        <taxon>Clostridia</taxon>
        <taxon>Halanaerobiales</taxon>
        <taxon>Anoxybacter</taxon>
    </lineage>
</organism>